<proteinExistence type="predicted"/>
<accession>A0A3M7T6M1</accession>
<sequence length="105" mass="12432">MHTIKKSLIKLCNKLQSLELQSLDLQSLEFFCTNLYNIISAFTLTPSGVRIRKRILQLRWFVPPNENPYRERYNASNISIIIIYWENCLENCSFKTIFSKKKAKN</sequence>
<dbReference type="Proteomes" id="UP000276133">
    <property type="component" value="Unassembled WGS sequence"/>
</dbReference>
<protein>
    <submittedName>
        <fullName evidence="1">Uncharacterized protein</fullName>
    </submittedName>
</protein>
<gene>
    <name evidence="1" type="ORF">BpHYR1_021319</name>
</gene>
<evidence type="ECO:0000313" key="2">
    <source>
        <dbReference type="Proteomes" id="UP000276133"/>
    </source>
</evidence>
<reference evidence="1 2" key="1">
    <citation type="journal article" date="2018" name="Sci. Rep.">
        <title>Genomic signatures of local adaptation to the degree of environmental predictability in rotifers.</title>
        <authorList>
            <person name="Franch-Gras L."/>
            <person name="Hahn C."/>
            <person name="Garcia-Roger E.M."/>
            <person name="Carmona M.J."/>
            <person name="Serra M."/>
            <person name="Gomez A."/>
        </authorList>
    </citation>
    <scope>NUCLEOTIDE SEQUENCE [LARGE SCALE GENOMIC DNA]</scope>
    <source>
        <strain evidence="1">HYR1</strain>
    </source>
</reference>
<comment type="caution">
    <text evidence="1">The sequence shown here is derived from an EMBL/GenBank/DDBJ whole genome shotgun (WGS) entry which is preliminary data.</text>
</comment>
<dbReference type="AlphaFoldDB" id="A0A3M7T6M1"/>
<evidence type="ECO:0000313" key="1">
    <source>
        <dbReference type="EMBL" id="RNA43723.1"/>
    </source>
</evidence>
<keyword evidence="2" id="KW-1185">Reference proteome</keyword>
<organism evidence="1 2">
    <name type="scientific">Brachionus plicatilis</name>
    <name type="common">Marine rotifer</name>
    <name type="synonym">Brachionus muelleri</name>
    <dbReference type="NCBI Taxonomy" id="10195"/>
    <lineage>
        <taxon>Eukaryota</taxon>
        <taxon>Metazoa</taxon>
        <taxon>Spiralia</taxon>
        <taxon>Gnathifera</taxon>
        <taxon>Rotifera</taxon>
        <taxon>Eurotatoria</taxon>
        <taxon>Monogononta</taxon>
        <taxon>Pseudotrocha</taxon>
        <taxon>Ploima</taxon>
        <taxon>Brachionidae</taxon>
        <taxon>Brachionus</taxon>
    </lineage>
</organism>
<name>A0A3M7T6M1_BRAPC</name>
<dbReference type="EMBL" id="REGN01000183">
    <property type="protein sequence ID" value="RNA43723.1"/>
    <property type="molecule type" value="Genomic_DNA"/>
</dbReference>